<proteinExistence type="predicted"/>
<gene>
    <name evidence="2" type="ORF">BU26DRAFT_219889</name>
</gene>
<organism evidence="2 3">
    <name type="scientific">Trematosphaeria pertusa</name>
    <dbReference type="NCBI Taxonomy" id="390896"/>
    <lineage>
        <taxon>Eukaryota</taxon>
        <taxon>Fungi</taxon>
        <taxon>Dikarya</taxon>
        <taxon>Ascomycota</taxon>
        <taxon>Pezizomycotina</taxon>
        <taxon>Dothideomycetes</taxon>
        <taxon>Pleosporomycetidae</taxon>
        <taxon>Pleosporales</taxon>
        <taxon>Massarineae</taxon>
        <taxon>Trematosphaeriaceae</taxon>
        <taxon>Trematosphaeria</taxon>
    </lineage>
</organism>
<name>A0A6A6IVR7_9PLEO</name>
<dbReference type="EMBL" id="ML987191">
    <property type="protein sequence ID" value="KAF2253293.1"/>
    <property type="molecule type" value="Genomic_DNA"/>
</dbReference>
<protein>
    <submittedName>
        <fullName evidence="2">Uncharacterized protein</fullName>
    </submittedName>
</protein>
<sequence>MSAGSHFARLGAFRGVVRSYIACIISLDLILCGASPIACGISHLQDITSWKKFPAFAYTCACSENGTLLGVIDEPRSRRACYTMKKKAGRFDMAVKGQYSQSAISGGINLGHTQAGCPSNPPGQGREGNQSIQPRGAPNLPGRFPLLPDLCLQAPSGDTRSRTDSQAGQGVPRGINPTRIIKLFCATGRSLGARLDKGSRPRNVGLVVGHASAVGLQLPSSRRPKVVRYAGEWANVGDG</sequence>
<evidence type="ECO:0000256" key="1">
    <source>
        <dbReference type="SAM" id="MobiDB-lite"/>
    </source>
</evidence>
<dbReference type="RefSeq" id="XP_033688297.1">
    <property type="nucleotide sequence ID" value="XM_033820742.1"/>
</dbReference>
<reference evidence="2" key="1">
    <citation type="journal article" date="2020" name="Stud. Mycol.">
        <title>101 Dothideomycetes genomes: a test case for predicting lifestyles and emergence of pathogens.</title>
        <authorList>
            <person name="Haridas S."/>
            <person name="Albert R."/>
            <person name="Binder M."/>
            <person name="Bloem J."/>
            <person name="Labutti K."/>
            <person name="Salamov A."/>
            <person name="Andreopoulos B."/>
            <person name="Baker S."/>
            <person name="Barry K."/>
            <person name="Bills G."/>
            <person name="Bluhm B."/>
            <person name="Cannon C."/>
            <person name="Castanera R."/>
            <person name="Culley D."/>
            <person name="Daum C."/>
            <person name="Ezra D."/>
            <person name="Gonzalez J."/>
            <person name="Henrissat B."/>
            <person name="Kuo A."/>
            <person name="Liang C."/>
            <person name="Lipzen A."/>
            <person name="Lutzoni F."/>
            <person name="Magnuson J."/>
            <person name="Mondo S."/>
            <person name="Nolan M."/>
            <person name="Ohm R."/>
            <person name="Pangilinan J."/>
            <person name="Park H.-J."/>
            <person name="Ramirez L."/>
            <person name="Alfaro M."/>
            <person name="Sun H."/>
            <person name="Tritt A."/>
            <person name="Yoshinaga Y."/>
            <person name="Zwiers L.-H."/>
            <person name="Turgeon B."/>
            <person name="Goodwin S."/>
            <person name="Spatafora J."/>
            <person name="Crous P."/>
            <person name="Grigoriev I."/>
        </authorList>
    </citation>
    <scope>NUCLEOTIDE SEQUENCE</scope>
    <source>
        <strain evidence="2">CBS 122368</strain>
    </source>
</reference>
<keyword evidence="3" id="KW-1185">Reference proteome</keyword>
<evidence type="ECO:0000313" key="3">
    <source>
        <dbReference type="Proteomes" id="UP000800094"/>
    </source>
</evidence>
<accession>A0A6A6IVR7</accession>
<dbReference type="Proteomes" id="UP000800094">
    <property type="component" value="Unassembled WGS sequence"/>
</dbReference>
<dbReference type="AlphaFoldDB" id="A0A6A6IVR7"/>
<dbReference type="GeneID" id="54574072"/>
<feature type="region of interest" description="Disordered" evidence="1">
    <location>
        <begin position="114"/>
        <end position="139"/>
    </location>
</feature>
<evidence type="ECO:0000313" key="2">
    <source>
        <dbReference type="EMBL" id="KAF2253293.1"/>
    </source>
</evidence>